<proteinExistence type="inferred from homology"/>
<organism evidence="15 16">
    <name type="scientific">Candidatus Borkfalkia faecigallinarum</name>
    <dbReference type="NCBI Taxonomy" id="2838509"/>
    <lineage>
        <taxon>Bacteria</taxon>
        <taxon>Bacillati</taxon>
        <taxon>Bacillota</taxon>
        <taxon>Clostridia</taxon>
        <taxon>Christensenellales</taxon>
        <taxon>Christensenellaceae</taxon>
        <taxon>Candidatus Borkfalkia</taxon>
    </lineage>
</organism>
<comment type="caution">
    <text evidence="15">The sequence shown here is derived from an EMBL/GenBank/DDBJ whole genome shotgun (WGS) entry which is preliminary data.</text>
</comment>
<feature type="binding site" evidence="10 13">
    <location>
        <position position="36"/>
    </location>
    <ligand>
        <name>a divalent metal cation</name>
        <dbReference type="ChEBI" id="CHEBI:60240"/>
    </ligand>
</feature>
<keyword evidence="13" id="KW-0862">Zinc</keyword>
<comment type="cofactor">
    <cofactor evidence="3">
        <name>Co(2+)</name>
        <dbReference type="ChEBI" id="CHEBI:48828"/>
    </cofactor>
</comment>
<evidence type="ECO:0000256" key="4">
    <source>
        <dbReference type="ARBA" id="ARBA00001947"/>
    </source>
</evidence>
<evidence type="ECO:0000256" key="14">
    <source>
        <dbReference type="PIRSR" id="PIRSR001461-3"/>
    </source>
</evidence>
<evidence type="ECO:0000256" key="9">
    <source>
        <dbReference type="ARBA" id="ARBA00023235"/>
    </source>
</evidence>
<evidence type="ECO:0000256" key="6">
    <source>
        <dbReference type="ARBA" id="ARBA00009541"/>
    </source>
</evidence>
<protein>
    <recommendedName>
        <fullName evidence="7 10">Ribulose-phosphate 3-epimerase</fullName>
        <ecNumber evidence="7 10">5.1.3.1</ecNumber>
    </recommendedName>
</protein>
<comment type="function">
    <text evidence="10">Catalyzes the reversible epimerization of D-ribulose 5-phosphate to D-xylulose 5-phosphate.</text>
</comment>
<dbReference type="Proteomes" id="UP000824249">
    <property type="component" value="Unassembled WGS sequence"/>
</dbReference>
<evidence type="ECO:0000256" key="3">
    <source>
        <dbReference type="ARBA" id="ARBA00001941"/>
    </source>
</evidence>
<feature type="active site" description="Proton acceptor" evidence="10 12">
    <location>
        <position position="36"/>
    </location>
</feature>
<feature type="binding site" evidence="10 13">
    <location>
        <position position="34"/>
    </location>
    <ligand>
        <name>a divalent metal cation</name>
        <dbReference type="ChEBI" id="CHEBI:60240"/>
    </ligand>
</feature>
<dbReference type="InterPro" id="IPR013785">
    <property type="entry name" value="Aldolase_TIM"/>
</dbReference>
<sequence length="220" mass="23576">MQKICVAPSILSADFAEMGAAVEELERCGADLIHCDVMDGSFVPKITFGSDMIAAVRRHTALPLDVHLMCVNPLVKAEDFIRAGADIVTVHAEACGKDLCAVLRYIRSFGVRAGIAVSPDTPLRGLFRSMEEADMLLVMSVYPGRGGQKLLERTLAKAEEAKNFFASHGMDKDIEMDGGINEENAAAVQAAGVNILVAGNTVFRSPDKAATIRALREARA</sequence>
<dbReference type="InterPro" id="IPR011060">
    <property type="entry name" value="RibuloseP-bd_barrel"/>
</dbReference>
<dbReference type="GO" id="GO:0005737">
    <property type="term" value="C:cytoplasm"/>
    <property type="evidence" value="ECO:0007669"/>
    <property type="project" value="UniProtKB-ARBA"/>
</dbReference>
<dbReference type="FunFam" id="3.20.20.70:FF:000004">
    <property type="entry name" value="Ribulose-phosphate 3-epimerase"/>
    <property type="match status" value="1"/>
</dbReference>
<dbReference type="PANTHER" id="PTHR11749">
    <property type="entry name" value="RIBULOSE-5-PHOSPHATE-3-EPIMERASE"/>
    <property type="match status" value="1"/>
</dbReference>
<comment type="cofactor">
    <cofactor evidence="10 13">
        <name>a divalent metal cation</name>
        <dbReference type="ChEBI" id="CHEBI:60240"/>
    </cofactor>
    <text evidence="10 13">Binds 1 divalent metal cation per subunit.</text>
</comment>
<reference evidence="15" key="2">
    <citation type="submission" date="2021-04" db="EMBL/GenBank/DDBJ databases">
        <authorList>
            <person name="Gilroy R."/>
        </authorList>
    </citation>
    <scope>NUCLEOTIDE SEQUENCE</scope>
    <source>
        <strain evidence="15">26628</strain>
    </source>
</reference>
<accession>A0A9D1VTH1</accession>
<evidence type="ECO:0000256" key="10">
    <source>
        <dbReference type="HAMAP-Rule" id="MF_02227"/>
    </source>
</evidence>
<name>A0A9D1VTH1_9FIRM</name>
<comment type="cofactor">
    <cofactor evidence="4">
        <name>Zn(2+)</name>
        <dbReference type="ChEBI" id="CHEBI:29105"/>
    </cofactor>
</comment>
<dbReference type="GO" id="GO:0006098">
    <property type="term" value="P:pentose-phosphate shunt"/>
    <property type="evidence" value="ECO:0007669"/>
    <property type="project" value="UniProtKB-UniRule"/>
</dbReference>
<dbReference type="Pfam" id="PF00834">
    <property type="entry name" value="Ribul_P_3_epim"/>
    <property type="match status" value="1"/>
</dbReference>
<feature type="binding site" evidence="10 14">
    <location>
        <position position="67"/>
    </location>
    <ligand>
        <name>substrate</name>
    </ligand>
</feature>
<feature type="binding site" evidence="10 13">
    <location>
        <position position="67"/>
    </location>
    <ligand>
        <name>a divalent metal cation</name>
        <dbReference type="ChEBI" id="CHEBI:60240"/>
    </ligand>
</feature>
<comment type="pathway">
    <text evidence="10">Carbohydrate degradation.</text>
</comment>
<keyword evidence="9 10" id="KW-0413">Isomerase</keyword>
<keyword evidence="8 10" id="KW-0479">Metal-binding</keyword>
<feature type="binding site" evidence="10 14">
    <location>
        <position position="9"/>
    </location>
    <ligand>
        <name>substrate</name>
    </ligand>
</feature>
<feature type="binding site" evidence="14">
    <location>
        <begin position="144"/>
        <end position="147"/>
    </location>
    <ligand>
        <name>substrate</name>
    </ligand>
</feature>
<evidence type="ECO:0000256" key="13">
    <source>
        <dbReference type="PIRSR" id="PIRSR001461-2"/>
    </source>
</evidence>
<evidence type="ECO:0000313" key="16">
    <source>
        <dbReference type="Proteomes" id="UP000824249"/>
    </source>
</evidence>
<evidence type="ECO:0000256" key="8">
    <source>
        <dbReference type="ARBA" id="ARBA00022723"/>
    </source>
</evidence>
<gene>
    <name evidence="10 15" type="primary">rpe</name>
    <name evidence="15" type="ORF">H9737_03230</name>
</gene>
<comment type="cofactor">
    <cofactor evidence="5">
        <name>Fe(2+)</name>
        <dbReference type="ChEBI" id="CHEBI:29033"/>
    </cofactor>
</comment>
<comment type="caution">
    <text evidence="10">Lacks conserved residue(s) required for the propagation of feature annotation.</text>
</comment>
<dbReference type="GO" id="GO:0046872">
    <property type="term" value="F:metal ion binding"/>
    <property type="evidence" value="ECO:0007669"/>
    <property type="project" value="UniProtKB-UniRule"/>
</dbReference>
<dbReference type="NCBIfam" id="TIGR01163">
    <property type="entry name" value="rpe"/>
    <property type="match status" value="1"/>
</dbReference>
<dbReference type="HAMAP" id="MF_02227">
    <property type="entry name" value="RPE"/>
    <property type="match status" value="1"/>
</dbReference>
<comment type="similarity">
    <text evidence="6 10 11">Belongs to the ribulose-phosphate 3-epimerase family.</text>
</comment>
<dbReference type="PIRSF" id="PIRSF001461">
    <property type="entry name" value="RPE"/>
    <property type="match status" value="1"/>
</dbReference>
<dbReference type="GO" id="GO:0019323">
    <property type="term" value="P:pentose catabolic process"/>
    <property type="evidence" value="ECO:0007669"/>
    <property type="project" value="UniProtKB-UniRule"/>
</dbReference>
<reference evidence="15" key="1">
    <citation type="journal article" date="2021" name="PeerJ">
        <title>Extensive microbial diversity within the chicken gut microbiome revealed by metagenomics and culture.</title>
        <authorList>
            <person name="Gilroy R."/>
            <person name="Ravi A."/>
            <person name="Getino M."/>
            <person name="Pursley I."/>
            <person name="Horton D.L."/>
            <person name="Alikhan N.F."/>
            <person name="Baker D."/>
            <person name="Gharbi K."/>
            <person name="Hall N."/>
            <person name="Watson M."/>
            <person name="Adriaenssens E.M."/>
            <person name="Foster-Nyarko E."/>
            <person name="Jarju S."/>
            <person name="Secka A."/>
            <person name="Antonio M."/>
            <person name="Oren A."/>
            <person name="Chaudhuri R.R."/>
            <person name="La Ragione R."/>
            <person name="Hildebrand F."/>
            <person name="Pallen M.J."/>
        </authorList>
    </citation>
    <scope>NUCLEOTIDE SEQUENCE</scope>
    <source>
        <strain evidence="15">26628</strain>
    </source>
</reference>
<dbReference type="CDD" id="cd00429">
    <property type="entry name" value="RPE"/>
    <property type="match status" value="1"/>
</dbReference>
<comment type="catalytic activity">
    <reaction evidence="1 10 11">
        <text>D-ribulose 5-phosphate = D-xylulose 5-phosphate</text>
        <dbReference type="Rhea" id="RHEA:13677"/>
        <dbReference type="ChEBI" id="CHEBI:57737"/>
        <dbReference type="ChEBI" id="CHEBI:58121"/>
        <dbReference type="EC" id="5.1.3.1"/>
    </reaction>
</comment>
<dbReference type="AlphaFoldDB" id="A0A9D1VTH1"/>
<dbReference type="EMBL" id="DXFD01000052">
    <property type="protein sequence ID" value="HIX46685.1"/>
    <property type="molecule type" value="Genomic_DNA"/>
</dbReference>
<evidence type="ECO:0000256" key="2">
    <source>
        <dbReference type="ARBA" id="ARBA00001936"/>
    </source>
</evidence>
<comment type="cofactor">
    <cofactor evidence="2">
        <name>Mn(2+)</name>
        <dbReference type="ChEBI" id="CHEBI:29035"/>
    </cofactor>
</comment>
<feature type="active site" description="Proton donor" evidence="10 12">
    <location>
        <position position="177"/>
    </location>
</feature>
<evidence type="ECO:0000256" key="11">
    <source>
        <dbReference type="PIRNR" id="PIRNR001461"/>
    </source>
</evidence>
<dbReference type="InterPro" id="IPR026019">
    <property type="entry name" value="Ribul_P_3_epim"/>
</dbReference>
<dbReference type="Gene3D" id="3.20.20.70">
    <property type="entry name" value="Aldolase class I"/>
    <property type="match status" value="1"/>
</dbReference>
<dbReference type="EC" id="5.1.3.1" evidence="7 10"/>
<keyword evidence="10 11" id="KW-0119">Carbohydrate metabolism</keyword>
<keyword evidence="13" id="KW-0170">Cobalt</keyword>
<feature type="binding site" evidence="10 13">
    <location>
        <position position="177"/>
    </location>
    <ligand>
        <name>a divalent metal cation</name>
        <dbReference type="ChEBI" id="CHEBI:60240"/>
    </ligand>
</feature>
<feature type="binding site" evidence="10">
    <location>
        <begin position="177"/>
        <end position="179"/>
    </location>
    <ligand>
        <name>substrate</name>
    </ligand>
</feature>
<evidence type="ECO:0000256" key="12">
    <source>
        <dbReference type="PIRSR" id="PIRSR001461-1"/>
    </source>
</evidence>
<dbReference type="SUPFAM" id="SSF51366">
    <property type="entry name" value="Ribulose-phoshate binding barrel"/>
    <property type="match status" value="1"/>
</dbReference>
<dbReference type="GO" id="GO:0004750">
    <property type="term" value="F:D-ribulose-phosphate 3-epimerase activity"/>
    <property type="evidence" value="ECO:0007669"/>
    <property type="project" value="UniProtKB-UniRule"/>
</dbReference>
<evidence type="ECO:0000256" key="5">
    <source>
        <dbReference type="ARBA" id="ARBA00001954"/>
    </source>
</evidence>
<evidence type="ECO:0000256" key="1">
    <source>
        <dbReference type="ARBA" id="ARBA00001782"/>
    </source>
</evidence>
<dbReference type="NCBIfam" id="NF004076">
    <property type="entry name" value="PRK05581.1-4"/>
    <property type="match status" value="1"/>
</dbReference>
<evidence type="ECO:0000313" key="15">
    <source>
        <dbReference type="EMBL" id="HIX46685.1"/>
    </source>
</evidence>
<feature type="binding site" evidence="14">
    <location>
        <position position="179"/>
    </location>
    <ligand>
        <name>substrate</name>
    </ligand>
</feature>
<keyword evidence="13" id="KW-0464">Manganese</keyword>
<evidence type="ECO:0000256" key="7">
    <source>
        <dbReference type="ARBA" id="ARBA00013188"/>
    </source>
</evidence>
<dbReference type="InterPro" id="IPR000056">
    <property type="entry name" value="Ribul_P_3_epim-like"/>
</dbReference>